<reference evidence="7 8" key="1">
    <citation type="submission" date="2019-02" db="EMBL/GenBank/DDBJ databases">
        <title>Genome sequencing of the rare red list fungi Bondarzewia mesenterica.</title>
        <authorList>
            <person name="Buettner E."/>
            <person name="Kellner H."/>
        </authorList>
    </citation>
    <scope>NUCLEOTIDE SEQUENCE [LARGE SCALE GENOMIC DNA]</scope>
    <source>
        <strain evidence="7 8">DSM 108281</strain>
    </source>
</reference>
<feature type="compositionally biased region" description="Polar residues" evidence="3">
    <location>
        <begin position="32"/>
        <end position="50"/>
    </location>
</feature>
<feature type="compositionally biased region" description="Polar residues" evidence="3">
    <location>
        <begin position="57"/>
        <end position="84"/>
    </location>
</feature>
<feature type="domain" description="CNH" evidence="6">
    <location>
        <begin position="588"/>
        <end position="918"/>
    </location>
</feature>
<dbReference type="SMART" id="SM00036">
    <property type="entry name" value="CNH"/>
    <property type="match status" value="1"/>
</dbReference>
<dbReference type="InterPro" id="IPR035899">
    <property type="entry name" value="DBL_dom_sf"/>
</dbReference>
<evidence type="ECO:0000313" key="7">
    <source>
        <dbReference type="EMBL" id="THH20762.1"/>
    </source>
</evidence>
<dbReference type="InterPro" id="IPR052233">
    <property type="entry name" value="Rho-type_GEFs"/>
</dbReference>
<feature type="domain" description="PH" evidence="4">
    <location>
        <begin position="422"/>
        <end position="550"/>
    </location>
</feature>
<dbReference type="Pfam" id="PF00780">
    <property type="entry name" value="CNH"/>
    <property type="match status" value="1"/>
</dbReference>
<gene>
    <name evidence="7" type="ORF">EW146_g670</name>
</gene>
<evidence type="ECO:0000256" key="2">
    <source>
        <dbReference type="ARBA" id="ARBA00022658"/>
    </source>
</evidence>
<feature type="domain" description="DH" evidence="5">
    <location>
        <begin position="196"/>
        <end position="387"/>
    </location>
</feature>
<protein>
    <recommendedName>
        <fullName evidence="9">DH domain-containing protein</fullName>
    </recommendedName>
</protein>
<dbReference type="SMART" id="SM00233">
    <property type="entry name" value="PH"/>
    <property type="match status" value="1"/>
</dbReference>
<dbReference type="PANTHER" id="PTHR46572:SF1">
    <property type="entry name" value="RHO1 GUANINE NUCLEOTIDE EXCHANGE FACTOR TUS1"/>
    <property type="match status" value="1"/>
</dbReference>
<dbReference type="Gene3D" id="1.20.900.10">
    <property type="entry name" value="Dbl homology (DH) domain"/>
    <property type="match status" value="1"/>
</dbReference>
<evidence type="ECO:0000259" key="5">
    <source>
        <dbReference type="PROSITE" id="PS50010"/>
    </source>
</evidence>
<dbReference type="Pfam" id="PF00621">
    <property type="entry name" value="RhoGEF"/>
    <property type="match status" value="1"/>
</dbReference>
<evidence type="ECO:0000259" key="4">
    <source>
        <dbReference type="PROSITE" id="PS50003"/>
    </source>
</evidence>
<keyword evidence="1" id="KW-0597">Phosphoprotein</keyword>
<dbReference type="InterPro" id="IPR001180">
    <property type="entry name" value="CNH_dom"/>
</dbReference>
<organism evidence="7 8">
    <name type="scientific">Bondarzewia mesenterica</name>
    <dbReference type="NCBI Taxonomy" id="1095465"/>
    <lineage>
        <taxon>Eukaryota</taxon>
        <taxon>Fungi</taxon>
        <taxon>Dikarya</taxon>
        <taxon>Basidiomycota</taxon>
        <taxon>Agaricomycotina</taxon>
        <taxon>Agaricomycetes</taxon>
        <taxon>Russulales</taxon>
        <taxon>Bondarzewiaceae</taxon>
        <taxon>Bondarzewia</taxon>
    </lineage>
</organism>
<keyword evidence="8" id="KW-1185">Reference proteome</keyword>
<dbReference type="InterPro" id="IPR011993">
    <property type="entry name" value="PH-like_dom_sf"/>
</dbReference>
<comment type="caution">
    <text evidence="7">The sequence shown here is derived from an EMBL/GenBank/DDBJ whole genome shotgun (WGS) entry which is preliminary data.</text>
</comment>
<dbReference type="GO" id="GO:0005085">
    <property type="term" value="F:guanyl-nucleotide exchange factor activity"/>
    <property type="evidence" value="ECO:0007669"/>
    <property type="project" value="UniProtKB-KW"/>
</dbReference>
<dbReference type="EMBL" id="SGPL01000015">
    <property type="protein sequence ID" value="THH20762.1"/>
    <property type="molecule type" value="Genomic_DNA"/>
</dbReference>
<feature type="region of interest" description="Disordered" evidence="3">
    <location>
        <begin position="1"/>
        <end position="84"/>
    </location>
</feature>
<feature type="region of interest" description="Disordered" evidence="3">
    <location>
        <begin position="102"/>
        <end position="145"/>
    </location>
</feature>
<dbReference type="Pfam" id="PF15405">
    <property type="entry name" value="PH_5"/>
    <property type="match status" value="1"/>
</dbReference>
<dbReference type="PANTHER" id="PTHR46572">
    <property type="entry name" value="RHO1 GDP-GTP EXCHANGE PROTEIN 1-RELATED"/>
    <property type="match status" value="1"/>
</dbReference>
<keyword evidence="2" id="KW-0344">Guanine-nucleotide releasing factor</keyword>
<dbReference type="InterPro" id="IPR000219">
    <property type="entry name" value="DH_dom"/>
</dbReference>
<sequence>MRPSTSTRPHPHVNIPQGALPPIIVSPARGSTPYQFESNGETHGPSNSYNHFYAFPQASSHSTSHPNSANLNVPTRPRATSSYEPDSAVIAFPEPQLHRSSSQLINGHEPRPTHRTSKSEVVPLEPPSPQSSVTSFGTSSIESDESGLQDDFATLSLDSEEGLRRFQAGKIPERDEQWYKFVPPEARDALGKHEVERQSAIFEVFTSERDYVNDLELIRDVFLDPLRNAQPEVIPNERIKGFISEVFWNLGSIRAHHQRMLGSLFARQREQHPLISSLADIILDNALLFMSEYESYIKHSPLALERHRKELKRNPHYESFIQQCSQDPRIRKRDIKTFLSRPVTRLPRLKLLLERIQNVTDLEHPDAETLPLVLTILSDFIKSTEPGILAAESKVKFWGVCESLVYSRGEIIDMDLYDDSRTLIYSSPLARKSRSENWNGWSELLVVLFDNYLLLLKEEKRSNGAIRRLVVSRPVPLEYLRLGSFNDPPDTRRERSEDGGILQSLSYARQDVYPFTIYHAAAKLKRRYTLWAPTVSVRKKWHDALVDAIGVRKVRQDSNMWFAQQQVNDGVFRVASPRVPYNSTAKLTGQVTFAAPFSSGGKNFLSVGCASGIYVGVRGQNSFRKVLTFSNPTSMVVLQDFNKFVVHYESALVSYSLDVLARVALEQAPAQSLDASKERVAPSDANVIFFKAGQYADRTLIFYASKSLFQVTLHAMEVVGVSETNATPRRSHAGPLGFRSFGSPLNIPRDAHDIIFLMKTVAVCSSVGLMTVNPTKFVQLSYNYHFNFSILTAYVYSLSADASTVVPDFSQTNSNLPMHSLKTRCDDAKVLGIVRTNNSELLVIYDGLGCYVDKYGRPCRSSGYIRWETKAKSYAHRGGHLLLFSSEFIEVRSISTGRLEQVIEGSAVRLLHSGITEKDMLLVGMKGSQDDKNGTSEKIVELLQTSEITAPTPPMAIDAIWDEWDM</sequence>
<dbReference type="PROSITE" id="PS50219">
    <property type="entry name" value="CNH"/>
    <property type="match status" value="1"/>
</dbReference>
<evidence type="ECO:0000256" key="3">
    <source>
        <dbReference type="SAM" id="MobiDB-lite"/>
    </source>
</evidence>
<dbReference type="PROSITE" id="PS50003">
    <property type="entry name" value="PH_DOMAIN"/>
    <property type="match status" value="1"/>
</dbReference>
<dbReference type="AlphaFoldDB" id="A0A4S4M698"/>
<evidence type="ECO:0000256" key="1">
    <source>
        <dbReference type="ARBA" id="ARBA00022553"/>
    </source>
</evidence>
<proteinExistence type="predicted"/>
<accession>A0A4S4M698</accession>
<dbReference type="Proteomes" id="UP000310158">
    <property type="component" value="Unassembled WGS sequence"/>
</dbReference>
<evidence type="ECO:0000259" key="6">
    <source>
        <dbReference type="PROSITE" id="PS50219"/>
    </source>
</evidence>
<dbReference type="InterPro" id="IPR001849">
    <property type="entry name" value="PH_domain"/>
</dbReference>
<evidence type="ECO:0000313" key="8">
    <source>
        <dbReference type="Proteomes" id="UP000310158"/>
    </source>
</evidence>
<dbReference type="SUPFAM" id="SSF48065">
    <property type="entry name" value="DBL homology domain (DH-domain)"/>
    <property type="match status" value="1"/>
</dbReference>
<dbReference type="CDD" id="cd00160">
    <property type="entry name" value="RhoGEF"/>
    <property type="match status" value="1"/>
</dbReference>
<feature type="compositionally biased region" description="Polar residues" evidence="3">
    <location>
        <begin position="130"/>
        <end position="141"/>
    </location>
</feature>
<name>A0A4S4M698_9AGAM</name>
<dbReference type="SUPFAM" id="SSF50729">
    <property type="entry name" value="PH domain-like"/>
    <property type="match status" value="1"/>
</dbReference>
<dbReference type="InterPro" id="IPR041675">
    <property type="entry name" value="PH_5"/>
</dbReference>
<evidence type="ECO:0008006" key="9">
    <source>
        <dbReference type="Google" id="ProtNLM"/>
    </source>
</evidence>
<dbReference type="OrthoDB" id="2272012at2759"/>
<dbReference type="Gene3D" id="2.30.29.30">
    <property type="entry name" value="Pleckstrin-homology domain (PH domain)/Phosphotyrosine-binding domain (PTB)"/>
    <property type="match status" value="1"/>
</dbReference>
<dbReference type="PROSITE" id="PS50010">
    <property type="entry name" value="DH_2"/>
    <property type="match status" value="1"/>
</dbReference>
<dbReference type="SMART" id="SM00325">
    <property type="entry name" value="RhoGEF"/>
    <property type="match status" value="1"/>
</dbReference>